<accession>A0A1R2AYT7</accession>
<proteinExistence type="predicted"/>
<keyword evidence="1" id="KW-0175">Coiled coil</keyword>
<evidence type="ECO:0000256" key="1">
    <source>
        <dbReference type="SAM" id="Coils"/>
    </source>
</evidence>
<reference evidence="2 3" key="1">
    <citation type="submission" date="2016-11" db="EMBL/GenBank/DDBJ databases">
        <title>The macronuclear genome of Stentor coeruleus: a giant cell with tiny introns.</title>
        <authorList>
            <person name="Slabodnick M."/>
            <person name="Ruby J.G."/>
            <person name="Reiff S.B."/>
            <person name="Swart E.C."/>
            <person name="Gosai S."/>
            <person name="Prabakaran S."/>
            <person name="Witkowska E."/>
            <person name="Larue G.E."/>
            <person name="Fisher S."/>
            <person name="Freeman R.M."/>
            <person name="Gunawardena J."/>
            <person name="Chu W."/>
            <person name="Stover N.A."/>
            <person name="Gregory B.D."/>
            <person name="Nowacki M."/>
            <person name="Derisi J."/>
            <person name="Roy S.W."/>
            <person name="Marshall W.F."/>
            <person name="Sood P."/>
        </authorList>
    </citation>
    <scope>NUCLEOTIDE SEQUENCE [LARGE SCALE GENOMIC DNA]</scope>
    <source>
        <strain evidence="2">WM001</strain>
    </source>
</reference>
<dbReference type="Proteomes" id="UP000187209">
    <property type="component" value="Unassembled WGS sequence"/>
</dbReference>
<evidence type="ECO:0000313" key="3">
    <source>
        <dbReference type="Proteomes" id="UP000187209"/>
    </source>
</evidence>
<comment type="caution">
    <text evidence="2">The sequence shown here is derived from an EMBL/GenBank/DDBJ whole genome shotgun (WGS) entry which is preliminary data.</text>
</comment>
<keyword evidence="3" id="KW-1185">Reference proteome</keyword>
<dbReference type="AlphaFoldDB" id="A0A1R2AYT7"/>
<dbReference type="EMBL" id="MPUH01001169">
    <property type="protein sequence ID" value="OMJ69693.1"/>
    <property type="molecule type" value="Genomic_DNA"/>
</dbReference>
<name>A0A1R2AYT7_9CILI</name>
<evidence type="ECO:0000313" key="2">
    <source>
        <dbReference type="EMBL" id="OMJ69693.1"/>
    </source>
</evidence>
<feature type="coiled-coil region" evidence="1">
    <location>
        <begin position="220"/>
        <end position="289"/>
    </location>
</feature>
<sequence length="365" mass="41373">MGNSSTTIQDCEIRSLVHDLDSYLKSKSAILYQISQLKLKLNSRTAFSEATNDSEGIAKEIEEIPKLVSTLLEIGDKKAQSTALTTRFNNNFADIFDSKNKEIEELYKLKEDEIKILEELANLRSEAEARYNQALSKTNPIEGLNTVEEVKAKCSELIEEIDKLATSAQDLKSKEAFLSNKKLELMTRRGNKRKTFLGIAIVNSNAMDLRSKYILKNEIIKTIQQTKKEQQAHLANIEKKRAEAENEGEPAEDSEENLMQELSQNKHIIYDLEWEIQALQQEREKLKKSKPISTDLSMNFGSAEKINSDPSEENSLGSSIASLLNGFGDFKIEKEALAEENLRLKQHITELFSLRQKASPELNNQ</sequence>
<protein>
    <submittedName>
        <fullName evidence="2">Uncharacterized protein</fullName>
    </submittedName>
</protein>
<organism evidence="2 3">
    <name type="scientific">Stentor coeruleus</name>
    <dbReference type="NCBI Taxonomy" id="5963"/>
    <lineage>
        <taxon>Eukaryota</taxon>
        <taxon>Sar</taxon>
        <taxon>Alveolata</taxon>
        <taxon>Ciliophora</taxon>
        <taxon>Postciliodesmatophora</taxon>
        <taxon>Heterotrichea</taxon>
        <taxon>Heterotrichida</taxon>
        <taxon>Stentoridae</taxon>
        <taxon>Stentor</taxon>
    </lineage>
</organism>
<gene>
    <name evidence="2" type="ORF">SteCoe_32524</name>
</gene>
<feature type="coiled-coil region" evidence="1">
    <location>
        <begin position="100"/>
        <end position="174"/>
    </location>
</feature>